<organism evidence="1">
    <name type="scientific">freshwater metagenome</name>
    <dbReference type="NCBI Taxonomy" id="449393"/>
    <lineage>
        <taxon>unclassified sequences</taxon>
        <taxon>metagenomes</taxon>
        <taxon>ecological metagenomes</taxon>
    </lineage>
</organism>
<protein>
    <submittedName>
        <fullName evidence="1">Unannotated protein</fullName>
    </submittedName>
</protein>
<proteinExistence type="predicted"/>
<dbReference type="EMBL" id="CAFAAJ010000169">
    <property type="protein sequence ID" value="CAB4818767.1"/>
    <property type="molecule type" value="Genomic_DNA"/>
</dbReference>
<accession>A0A6J6ZND3</accession>
<sequence>MECHHRLAGARPTLDDENAGLGRANDLVLLALDRRHDVAELPGTAPLERRDQCGVPADTRVATDVDAERAVRTDPEMILAEQLVLNAEQLSPVHRKVSAAHEAHRVLARGTVKGFCHRGTPVHNDGLMMLVGNRQPTDVERLDPVQALCTTVDTAEDQCIVTEVEVDEPLDEGLVEHIPLVARLERATPPRFGKVTKFPCLFTTALEAVIGMVYMCLFVGEIRVLFTHRGDYRTEGLGGVLGNGLCILPAHLPGPLRPNSRHFLTRAGLEDYLSQQGVLGSVRRTCPIVPVPPFSLPPTASPPTEHRCGSCGRQAAICRNTGR</sequence>
<gene>
    <name evidence="1" type="ORF">UFOPK3001_02073</name>
</gene>
<dbReference type="AlphaFoldDB" id="A0A6J6ZND3"/>
<name>A0A6J6ZND3_9ZZZZ</name>
<reference evidence="1" key="1">
    <citation type="submission" date="2020-05" db="EMBL/GenBank/DDBJ databases">
        <authorList>
            <person name="Chiriac C."/>
            <person name="Salcher M."/>
            <person name="Ghai R."/>
            <person name="Kavagutti S V."/>
        </authorList>
    </citation>
    <scope>NUCLEOTIDE SEQUENCE</scope>
</reference>
<evidence type="ECO:0000313" key="1">
    <source>
        <dbReference type="EMBL" id="CAB4818767.1"/>
    </source>
</evidence>